<evidence type="ECO:0000259" key="12">
    <source>
        <dbReference type="SMART" id="SM00986"/>
    </source>
</evidence>
<keyword evidence="8" id="KW-0378">Hydrolase</keyword>
<reference evidence="13" key="1">
    <citation type="journal article" date="2015" name="Nature">
        <title>Complex archaea that bridge the gap between prokaryotes and eukaryotes.</title>
        <authorList>
            <person name="Spang A."/>
            <person name="Saw J.H."/>
            <person name="Jorgensen S.L."/>
            <person name="Zaremba-Niedzwiedzka K."/>
            <person name="Martijn J."/>
            <person name="Lind A.E."/>
            <person name="van Eijk R."/>
            <person name="Schleper C."/>
            <person name="Guy L."/>
            <person name="Ettema T.J."/>
        </authorList>
    </citation>
    <scope>NUCLEOTIDE SEQUENCE</scope>
</reference>
<dbReference type="GO" id="GO:0006281">
    <property type="term" value="P:DNA repair"/>
    <property type="evidence" value="ECO:0007669"/>
    <property type="project" value="UniProtKB-KW"/>
</dbReference>
<feature type="domain" description="Uracil-DNA glycosylase-like" evidence="12">
    <location>
        <begin position="72"/>
        <end position="220"/>
    </location>
</feature>
<keyword evidence="6" id="KW-0479">Metal-binding</keyword>
<dbReference type="InterPro" id="IPR005273">
    <property type="entry name" value="Ura-DNA_glyco_family4"/>
</dbReference>
<sequence>MGRAVKQAPRKEALVQTLRFYEALGFDHLPFDLPETGAGSAEDKAETLDRLRHTLGDCSRCKLSGGRTNIVFGEGNPAAEIMFIGEGPGRDEDAQGRPFVGAAGKLLTNLIKKMGFEREDVYIGNIIKCRPKNNRDPEEDEIAACLPFITGQARIIRPKAIMALGRISAHTLLGINTPISRLRGRFKEFQGIPVMPTFHPAFVLRQYNADTRGKVWSDLREVMAELGLSEG</sequence>
<proteinExistence type="inferred from homology"/>
<dbReference type="NCBIfam" id="TIGR00758">
    <property type="entry name" value="UDG_fam4"/>
    <property type="match status" value="1"/>
</dbReference>
<dbReference type="InterPro" id="IPR005122">
    <property type="entry name" value="Uracil-DNA_glycosylase-like"/>
</dbReference>
<keyword evidence="10" id="KW-0411">Iron-sulfur</keyword>
<dbReference type="Pfam" id="PF03167">
    <property type="entry name" value="UDG"/>
    <property type="match status" value="1"/>
</dbReference>
<comment type="caution">
    <text evidence="13">The sequence shown here is derived from an EMBL/GenBank/DDBJ whole genome shotgun (WGS) entry which is preliminary data.</text>
</comment>
<protein>
    <recommendedName>
        <fullName evidence="4">Type-4 uracil-DNA glycosylase</fullName>
        <ecNumber evidence="3">3.2.2.27</ecNumber>
    </recommendedName>
</protein>
<dbReference type="AlphaFoldDB" id="A0A0F9GYU6"/>
<name>A0A0F9GYU6_9ZZZZ</name>
<keyword evidence="7" id="KW-0227">DNA damage</keyword>
<dbReference type="EMBL" id="LAZR01016557">
    <property type="protein sequence ID" value="KKM03999.1"/>
    <property type="molecule type" value="Genomic_DNA"/>
</dbReference>
<keyword evidence="9" id="KW-0408">Iron</keyword>
<evidence type="ECO:0000256" key="9">
    <source>
        <dbReference type="ARBA" id="ARBA00023004"/>
    </source>
</evidence>
<dbReference type="GO" id="GO:0051539">
    <property type="term" value="F:4 iron, 4 sulfur cluster binding"/>
    <property type="evidence" value="ECO:0007669"/>
    <property type="project" value="UniProtKB-KW"/>
</dbReference>
<dbReference type="Gene3D" id="3.40.470.10">
    <property type="entry name" value="Uracil-DNA glycosylase-like domain"/>
    <property type="match status" value="1"/>
</dbReference>
<dbReference type="InterPro" id="IPR036895">
    <property type="entry name" value="Uracil-DNA_glycosylase-like_sf"/>
</dbReference>
<dbReference type="EC" id="3.2.2.27" evidence="3"/>
<evidence type="ECO:0000256" key="10">
    <source>
        <dbReference type="ARBA" id="ARBA00023014"/>
    </source>
</evidence>
<evidence type="ECO:0000256" key="3">
    <source>
        <dbReference type="ARBA" id="ARBA00012030"/>
    </source>
</evidence>
<comment type="similarity">
    <text evidence="2">Belongs to the uracil-DNA glycosylase (UDG) superfamily. Type 4 (UDGa) family.</text>
</comment>
<evidence type="ECO:0000256" key="6">
    <source>
        <dbReference type="ARBA" id="ARBA00022723"/>
    </source>
</evidence>
<dbReference type="SMART" id="SM00986">
    <property type="entry name" value="UDG"/>
    <property type="match status" value="1"/>
</dbReference>
<evidence type="ECO:0000256" key="2">
    <source>
        <dbReference type="ARBA" id="ARBA00006521"/>
    </source>
</evidence>
<evidence type="ECO:0000256" key="7">
    <source>
        <dbReference type="ARBA" id="ARBA00022763"/>
    </source>
</evidence>
<evidence type="ECO:0000256" key="4">
    <source>
        <dbReference type="ARBA" id="ARBA00019403"/>
    </source>
</evidence>
<keyword evidence="11" id="KW-0234">DNA repair</keyword>
<dbReference type="CDD" id="cd10030">
    <property type="entry name" value="UDG-F4_TTUDGA_SPO1dp_like"/>
    <property type="match status" value="1"/>
</dbReference>
<dbReference type="InterPro" id="IPR051536">
    <property type="entry name" value="UDG_Type-4/5"/>
</dbReference>
<dbReference type="GO" id="GO:0046872">
    <property type="term" value="F:metal ion binding"/>
    <property type="evidence" value="ECO:0007669"/>
    <property type="project" value="UniProtKB-KW"/>
</dbReference>
<evidence type="ECO:0000256" key="8">
    <source>
        <dbReference type="ARBA" id="ARBA00022801"/>
    </source>
</evidence>
<dbReference type="GO" id="GO:0004844">
    <property type="term" value="F:uracil DNA N-glycosylase activity"/>
    <property type="evidence" value="ECO:0007669"/>
    <property type="project" value="UniProtKB-EC"/>
</dbReference>
<evidence type="ECO:0000256" key="1">
    <source>
        <dbReference type="ARBA" id="ARBA00001400"/>
    </source>
</evidence>
<dbReference type="SUPFAM" id="SSF52141">
    <property type="entry name" value="Uracil-DNA glycosylase-like"/>
    <property type="match status" value="1"/>
</dbReference>
<organism evidence="13">
    <name type="scientific">marine sediment metagenome</name>
    <dbReference type="NCBI Taxonomy" id="412755"/>
    <lineage>
        <taxon>unclassified sequences</taxon>
        <taxon>metagenomes</taxon>
        <taxon>ecological metagenomes</taxon>
    </lineage>
</organism>
<evidence type="ECO:0000313" key="13">
    <source>
        <dbReference type="EMBL" id="KKM03999.1"/>
    </source>
</evidence>
<dbReference type="PANTHER" id="PTHR33693">
    <property type="entry name" value="TYPE-5 URACIL-DNA GLYCOSYLASE"/>
    <property type="match status" value="1"/>
</dbReference>
<evidence type="ECO:0000256" key="5">
    <source>
        <dbReference type="ARBA" id="ARBA00022485"/>
    </source>
</evidence>
<dbReference type="SMART" id="SM00987">
    <property type="entry name" value="UreE_C"/>
    <property type="match status" value="1"/>
</dbReference>
<accession>A0A0F9GYU6</accession>
<dbReference type="PANTHER" id="PTHR33693:SF1">
    <property type="entry name" value="TYPE-4 URACIL-DNA GLYCOSYLASE"/>
    <property type="match status" value="1"/>
</dbReference>
<gene>
    <name evidence="13" type="ORF">LCGC14_1768710</name>
</gene>
<keyword evidence="5" id="KW-0004">4Fe-4S</keyword>
<comment type="catalytic activity">
    <reaction evidence="1">
        <text>Hydrolyzes single-stranded DNA or mismatched double-stranded DNA and polynucleotides, releasing free uracil.</text>
        <dbReference type="EC" id="3.2.2.27"/>
    </reaction>
</comment>
<evidence type="ECO:0000256" key="11">
    <source>
        <dbReference type="ARBA" id="ARBA00023204"/>
    </source>
</evidence>